<protein>
    <recommendedName>
        <fullName evidence="5">DUF3054 domain-containing protein</fullName>
    </recommendedName>
</protein>
<dbReference type="PANTHER" id="PTHR35283">
    <property type="entry name" value="T12C22.21 PROTEIN"/>
    <property type="match status" value="1"/>
</dbReference>
<keyword evidence="2" id="KW-1133">Transmembrane helix</keyword>
<dbReference type="AlphaFoldDB" id="A0A1H1HPM8"/>
<evidence type="ECO:0000313" key="3">
    <source>
        <dbReference type="EMBL" id="SDR27400.1"/>
    </source>
</evidence>
<name>A0A1H1HPM8_9ACTN</name>
<dbReference type="Pfam" id="PF11255">
    <property type="entry name" value="DUF3054"/>
    <property type="match status" value="1"/>
</dbReference>
<feature type="transmembrane region" description="Helical" evidence="2">
    <location>
        <begin position="56"/>
        <end position="76"/>
    </location>
</feature>
<dbReference type="EMBL" id="FNLF01000002">
    <property type="protein sequence ID" value="SDR27400.1"/>
    <property type="molecule type" value="Genomic_DNA"/>
</dbReference>
<keyword evidence="2" id="KW-0812">Transmembrane</keyword>
<dbReference type="InterPro" id="IPR021414">
    <property type="entry name" value="DUF3054"/>
</dbReference>
<feature type="region of interest" description="Disordered" evidence="1">
    <location>
        <begin position="1"/>
        <end position="37"/>
    </location>
</feature>
<accession>A0A1H1HPM8</accession>
<evidence type="ECO:0000256" key="1">
    <source>
        <dbReference type="SAM" id="MobiDB-lite"/>
    </source>
</evidence>
<keyword evidence="2" id="KW-0472">Membrane</keyword>
<keyword evidence="4" id="KW-1185">Reference proteome</keyword>
<feature type="transmembrane region" description="Helical" evidence="2">
    <location>
        <begin position="156"/>
        <end position="176"/>
    </location>
</feature>
<feature type="compositionally biased region" description="Basic and acidic residues" evidence="1">
    <location>
        <begin position="26"/>
        <end position="37"/>
    </location>
</feature>
<evidence type="ECO:0008006" key="5">
    <source>
        <dbReference type="Google" id="ProtNLM"/>
    </source>
</evidence>
<feature type="transmembrane region" description="Helical" evidence="2">
    <location>
        <begin position="91"/>
        <end position="111"/>
    </location>
</feature>
<dbReference type="STRING" id="47312.SAMN04489765_4446"/>
<reference evidence="4" key="1">
    <citation type="submission" date="2016-10" db="EMBL/GenBank/DDBJ databases">
        <authorList>
            <person name="Varghese N."/>
            <person name="Submissions S."/>
        </authorList>
    </citation>
    <scope>NUCLEOTIDE SEQUENCE [LARGE SCALE GENOMIC DNA]</scope>
    <source>
        <strain evidence="4">DSM 44142</strain>
    </source>
</reference>
<evidence type="ECO:0000256" key="2">
    <source>
        <dbReference type="SAM" id="Phobius"/>
    </source>
</evidence>
<dbReference type="Proteomes" id="UP000183053">
    <property type="component" value="Unassembled WGS sequence"/>
</dbReference>
<gene>
    <name evidence="3" type="ORF">SAMN04489765_4446</name>
</gene>
<proteinExistence type="predicted"/>
<sequence>MSEDPQRSLRPGVEGGARGVKARSGRGREDRAPTACRPRTDSWQEREIYYRCRMRIPVIAVIDVLFVLLFVTIGRFNHNEAFSPAGFAETAWPFLLALAVGWAFTYVLAALRGHEPGRAATFAPGRVFPAGVIIWISTVAFGMTARGLLSSKGVEVSFVIVATITLGVFLLGWRAVAQAVLARRAKTPVKA</sequence>
<feature type="transmembrane region" description="Helical" evidence="2">
    <location>
        <begin position="123"/>
        <end position="144"/>
    </location>
</feature>
<evidence type="ECO:0000313" key="4">
    <source>
        <dbReference type="Proteomes" id="UP000183053"/>
    </source>
</evidence>
<dbReference type="PANTHER" id="PTHR35283:SF3">
    <property type="entry name" value="T12C22.21 PROTEIN"/>
    <property type="match status" value="1"/>
</dbReference>
<organism evidence="3 4">
    <name type="scientific">Tsukamurella pulmonis</name>
    <dbReference type="NCBI Taxonomy" id="47312"/>
    <lineage>
        <taxon>Bacteria</taxon>
        <taxon>Bacillati</taxon>
        <taxon>Actinomycetota</taxon>
        <taxon>Actinomycetes</taxon>
        <taxon>Mycobacteriales</taxon>
        <taxon>Tsukamurellaceae</taxon>
        <taxon>Tsukamurella</taxon>
    </lineage>
</organism>